<dbReference type="InterPro" id="IPR003265">
    <property type="entry name" value="HhH-GPD_domain"/>
</dbReference>
<keyword evidence="7" id="KW-0227">DNA damage</keyword>
<dbReference type="GO" id="GO:0043916">
    <property type="term" value="F:DNA-7-methylguanine glycosylase activity"/>
    <property type="evidence" value="ECO:0007669"/>
    <property type="project" value="TreeGrafter"/>
</dbReference>
<dbReference type="Gene3D" id="1.10.10.60">
    <property type="entry name" value="Homeodomain-like"/>
    <property type="match status" value="1"/>
</dbReference>
<comment type="catalytic activity">
    <reaction evidence="1">
        <text>Hydrolysis of alkylated DNA, releasing 3-methyladenine, 3-methylguanine, 7-methylguanine and 7-methyladenine.</text>
        <dbReference type="EC" id="3.2.2.21"/>
    </reaction>
</comment>
<comment type="cofactor">
    <cofactor evidence="2">
        <name>Zn(2+)</name>
        <dbReference type="ChEBI" id="CHEBI:29105"/>
    </cofactor>
</comment>
<evidence type="ECO:0000256" key="6">
    <source>
        <dbReference type="ARBA" id="ARBA00022723"/>
    </source>
</evidence>
<dbReference type="GO" id="GO:0006307">
    <property type="term" value="P:DNA alkylation repair"/>
    <property type="evidence" value="ECO:0007669"/>
    <property type="project" value="TreeGrafter"/>
</dbReference>
<dbReference type="InterPro" id="IPR010316">
    <property type="entry name" value="AlkA_N"/>
</dbReference>
<keyword evidence="9" id="KW-0805">Transcription regulation</keyword>
<keyword evidence="4" id="KW-0489">Methyltransferase</keyword>
<dbReference type="Pfam" id="PF02805">
    <property type="entry name" value="Ada_Zn_binding"/>
    <property type="match status" value="1"/>
</dbReference>
<dbReference type="Pfam" id="PF12833">
    <property type="entry name" value="HTH_18"/>
    <property type="match status" value="1"/>
</dbReference>
<evidence type="ECO:0000256" key="5">
    <source>
        <dbReference type="ARBA" id="ARBA00022679"/>
    </source>
</evidence>
<evidence type="ECO:0000313" key="16">
    <source>
        <dbReference type="Proteomes" id="UP000655208"/>
    </source>
</evidence>
<dbReference type="GO" id="GO:0005737">
    <property type="term" value="C:cytoplasm"/>
    <property type="evidence" value="ECO:0007669"/>
    <property type="project" value="TreeGrafter"/>
</dbReference>
<accession>A0A917SMJ9</accession>
<keyword evidence="11" id="KW-0010">Activator</keyword>
<dbReference type="GO" id="GO:0008168">
    <property type="term" value="F:methyltransferase activity"/>
    <property type="evidence" value="ECO:0007669"/>
    <property type="project" value="UniProtKB-KW"/>
</dbReference>
<dbReference type="InterPro" id="IPR051912">
    <property type="entry name" value="Alkylbase_DNA_Glycosylase/TA"/>
</dbReference>
<dbReference type="InterPro" id="IPR011257">
    <property type="entry name" value="DNA_glycosylase"/>
</dbReference>
<dbReference type="InterPro" id="IPR023170">
    <property type="entry name" value="HhH_base_excis_C"/>
</dbReference>
<dbReference type="PROSITE" id="PS01124">
    <property type="entry name" value="HTH_ARAC_FAMILY_2"/>
    <property type="match status" value="1"/>
</dbReference>
<evidence type="ECO:0000256" key="10">
    <source>
        <dbReference type="ARBA" id="ARBA00023125"/>
    </source>
</evidence>
<dbReference type="SUPFAM" id="SSF57884">
    <property type="entry name" value="Ada DNA repair protein, N-terminal domain (N-Ada 10)"/>
    <property type="match status" value="1"/>
</dbReference>
<dbReference type="SMART" id="SM00478">
    <property type="entry name" value="ENDO3c"/>
    <property type="match status" value="1"/>
</dbReference>
<organism evidence="15 16">
    <name type="scientific">Nakamurella endophytica</name>
    <dbReference type="NCBI Taxonomy" id="1748367"/>
    <lineage>
        <taxon>Bacteria</taxon>
        <taxon>Bacillati</taxon>
        <taxon>Actinomycetota</taxon>
        <taxon>Actinomycetes</taxon>
        <taxon>Nakamurellales</taxon>
        <taxon>Nakamurellaceae</taxon>
        <taxon>Nakamurella</taxon>
    </lineage>
</organism>
<evidence type="ECO:0000256" key="2">
    <source>
        <dbReference type="ARBA" id="ARBA00001947"/>
    </source>
</evidence>
<keyword evidence="10" id="KW-0238">DNA-binding</keyword>
<comment type="caution">
    <text evidence="15">The sequence shown here is derived from an EMBL/GenBank/DDBJ whole genome shotgun (WGS) entry which is preliminary data.</text>
</comment>
<dbReference type="GO" id="GO:0008270">
    <property type="term" value="F:zinc ion binding"/>
    <property type="evidence" value="ECO:0007669"/>
    <property type="project" value="InterPro"/>
</dbReference>
<evidence type="ECO:0000256" key="12">
    <source>
        <dbReference type="ARBA" id="ARBA00023163"/>
    </source>
</evidence>
<gene>
    <name evidence="15" type="ORF">GCM10011594_02980</name>
</gene>
<evidence type="ECO:0000256" key="11">
    <source>
        <dbReference type="ARBA" id="ARBA00023159"/>
    </source>
</evidence>
<evidence type="ECO:0000256" key="8">
    <source>
        <dbReference type="ARBA" id="ARBA00022833"/>
    </source>
</evidence>
<dbReference type="Gene3D" id="3.30.310.20">
    <property type="entry name" value="DNA-3-methyladenine glycosylase AlkA, N-terminal domain"/>
    <property type="match status" value="1"/>
</dbReference>
<proteinExistence type="predicted"/>
<dbReference type="PANTHER" id="PTHR43003">
    <property type="entry name" value="DNA-3-METHYLADENINE GLYCOSYLASE"/>
    <property type="match status" value="1"/>
</dbReference>
<dbReference type="InterPro" id="IPR037046">
    <property type="entry name" value="AlkA_N_sf"/>
</dbReference>
<dbReference type="SUPFAM" id="SSF48150">
    <property type="entry name" value="DNA-glycosylase"/>
    <property type="match status" value="1"/>
</dbReference>
<dbReference type="Pfam" id="PF06029">
    <property type="entry name" value="AlkA_N"/>
    <property type="match status" value="1"/>
</dbReference>
<evidence type="ECO:0000256" key="9">
    <source>
        <dbReference type="ARBA" id="ARBA00023015"/>
    </source>
</evidence>
<dbReference type="Proteomes" id="UP000655208">
    <property type="component" value="Unassembled WGS sequence"/>
</dbReference>
<evidence type="ECO:0000313" key="15">
    <source>
        <dbReference type="EMBL" id="GGL86757.1"/>
    </source>
</evidence>
<keyword evidence="8" id="KW-0862">Zinc</keyword>
<dbReference type="SMART" id="SM01009">
    <property type="entry name" value="AlkA_N"/>
    <property type="match status" value="1"/>
</dbReference>
<evidence type="ECO:0000256" key="3">
    <source>
        <dbReference type="ARBA" id="ARBA00012000"/>
    </source>
</evidence>
<dbReference type="InterPro" id="IPR035451">
    <property type="entry name" value="Ada-like_dom_sf"/>
</dbReference>
<keyword evidence="16" id="KW-1185">Reference proteome</keyword>
<sequence length="508" mass="53357">MVVVIPDPEAAYRAVQTRDARFDGQFVTAVRTTRIYCRPACPARTPLRRNVDFFPTPAAAQAAGYRACRRCLPDAAPGSPEWNLRADTVGAAMRLIADGVVDREGIPGLAARVGYTPRHLGRLLAAEVGASPLALARARRAHTARVLLTTTAMPMADVAFAAGFASVRQFNDTVREVFAVEPGRLRAQRRAAAGAPAPAGTLSLRLPVRWPFAAAPLLDFLAARAVPGVEHVDGPTYRRVLRLPHGLGVARLDLPVSAGQPVLASLTLQHLSDLVPAVDRCRRLLDLDADPVHVDAALSADPALAASVAQRPGLRVPGAVDGPEMLVRALLGQQVSVTAARTALGRLARHAGTPLPPELAQAAGPALTHAFPGPDELAALEPADIPGPQRRALAVIRAAQDEAAGDLVLDAGRRPGDLTAQLAARPGIGPWTAGYVTMRVLGDPDVLLPGDVGLRQGAAALGLPPDDAALAVRAAAWRPFRSYAGAHLWRAAAAMAATRRRRDVPRAS</sequence>
<reference evidence="15" key="1">
    <citation type="journal article" date="2014" name="Int. J. Syst. Evol. Microbiol.">
        <title>Complete genome sequence of Corynebacterium casei LMG S-19264T (=DSM 44701T), isolated from a smear-ripened cheese.</title>
        <authorList>
            <consortium name="US DOE Joint Genome Institute (JGI-PGF)"/>
            <person name="Walter F."/>
            <person name="Albersmeier A."/>
            <person name="Kalinowski J."/>
            <person name="Ruckert C."/>
        </authorList>
    </citation>
    <scope>NUCLEOTIDE SEQUENCE</scope>
    <source>
        <strain evidence="15">CGMCC 4.7308</strain>
    </source>
</reference>
<dbReference type="PANTHER" id="PTHR43003:SF13">
    <property type="entry name" value="DNA-3-METHYLADENINE GLYCOSYLASE 2"/>
    <property type="match status" value="1"/>
</dbReference>
<dbReference type="InterPro" id="IPR018060">
    <property type="entry name" value="HTH_AraC"/>
</dbReference>
<evidence type="ECO:0000256" key="13">
    <source>
        <dbReference type="ARBA" id="ARBA00023204"/>
    </source>
</evidence>
<dbReference type="EC" id="3.2.2.21" evidence="3"/>
<keyword evidence="5" id="KW-0808">Transferase</keyword>
<dbReference type="InterPro" id="IPR004026">
    <property type="entry name" value="Ada_DNA_repair_Zn-bd"/>
</dbReference>
<name>A0A917SMJ9_9ACTN</name>
<keyword evidence="6" id="KW-0479">Metal-binding</keyword>
<keyword evidence="13" id="KW-0234">DNA repair</keyword>
<evidence type="ECO:0000256" key="1">
    <source>
        <dbReference type="ARBA" id="ARBA00000086"/>
    </source>
</evidence>
<dbReference type="FunFam" id="3.40.10.10:FF:000001">
    <property type="entry name" value="DNA-3-methyladenine glycosylase 2"/>
    <property type="match status" value="1"/>
</dbReference>
<dbReference type="GO" id="GO:0003700">
    <property type="term" value="F:DNA-binding transcription factor activity"/>
    <property type="evidence" value="ECO:0007669"/>
    <property type="project" value="InterPro"/>
</dbReference>
<protein>
    <recommendedName>
        <fullName evidence="3">DNA-3-methyladenine glycosylase II</fullName>
        <ecNumber evidence="3">3.2.2.21</ecNumber>
    </recommendedName>
</protein>
<feature type="domain" description="HTH araC/xylS-type" evidence="14">
    <location>
        <begin position="90"/>
        <end position="188"/>
    </location>
</feature>
<dbReference type="InterPro" id="IPR009057">
    <property type="entry name" value="Homeodomain-like_sf"/>
</dbReference>
<keyword evidence="12" id="KW-0804">Transcription</keyword>
<dbReference type="GO" id="GO:0032993">
    <property type="term" value="C:protein-DNA complex"/>
    <property type="evidence" value="ECO:0007669"/>
    <property type="project" value="TreeGrafter"/>
</dbReference>
<dbReference type="GO" id="GO:0008725">
    <property type="term" value="F:DNA-3-methyladenine glycosylase activity"/>
    <property type="evidence" value="ECO:0007669"/>
    <property type="project" value="TreeGrafter"/>
</dbReference>
<dbReference type="Gene3D" id="1.10.1670.10">
    <property type="entry name" value="Helix-hairpin-Helix base-excision DNA repair enzymes (C-terminal)"/>
    <property type="match status" value="1"/>
</dbReference>
<dbReference type="AlphaFoldDB" id="A0A917SMJ9"/>
<dbReference type="GO" id="GO:0006285">
    <property type="term" value="P:base-excision repair, AP site formation"/>
    <property type="evidence" value="ECO:0007669"/>
    <property type="project" value="TreeGrafter"/>
</dbReference>
<dbReference type="SMART" id="SM00342">
    <property type="entry name" value="HTH_ARAC"/>
    <property type="match status" value="1"/>
</dbReference>
<evidence type="ECO:0000256" key="4">
    <source>
        <dbReference type="ARBA" id="ARBA00022603"/>
    </source>
</evidence>
<dbReference type="SUPFAM" id="SSF46689">
    <property type="entry name" value="Homeodomain-like"/>
    <property type="match status" value="1"/>
</dbReference>
<evidence type="ECO:0000259" key="14">
    <source>
        <dbReference type="PROSITE" id="PS01124"/>
    </source>
</evidence>
<dbReference type="SUPFAM" id="SSF55945">
    <property type="entry name" value="TATA-box binding protein-like"/>
    <property type="match status" value="1"/>
</dbReference>
<dbReference type="Gene3D" id="3.40.10.10">
    <property type="entry name" value="DNA Methylphosphotriester Repair Domain"/>
    <property type="match status" value="1"/>
</dbReference>
<dbReference type="GO" id="GO:0032259">
    <property type="term" value="P:methylation"/>
    <property type="evidence" value="ECO:0007669"/>
    <property type="project" value="UniProtKB-KW"/>
</dbReference>
<dbReference type="GO" id="GO:0032131">
    <property type="term" value="F:alkylated DNA binding"/>
    <property type="evidence" value="ECO:0007669"/>
    <property type="project" value="TreeGrafter"/>
</dbReference>
<dbReference type="Gene3D" id="1.10.340.30">
    <property type="entry name" value="Hypothetical protein, domain 2"/>
    <property type="match status" value="1"/>
</dbReference>
<dbReference type="EMBL" id="BMNA01000001">
    <property type="protein sequence ID" value="GGL86757.1"/>
    <property type="molecule type" value="Genomic_DNA"/>
</dbReference>
<dbReference type="GO" id="GO:0043565">
    <property type="term" value="F:sequence-specific DNA binding"/>
    <property type="evidence" value="ECO:0007669"/>
    <property type="project" value="InterPro"/>
</dbReference>
<dbReference type="CDD" id="cd00056">
    <property type="entry name" value="ENDO3c"/>
    <property type="match status" value="1"/>
</dbReference>
<reference evidence="15" key="2">
    <citation type="submission" date="2020-09" db="EMBL/GenBank/DDBJ databases">
        <authorList>
            <person name="Sun Q."/>
            <person name="Zhou Y."/>
        </authorList>
    </citation>
    <scope>NUCLEOTIDE SEQUENCE</scope>
    <source>
        <strain evidence="15">CGMCC 4.7308</strain>
    </source>
</reference>
<evidence type="ECO:0000256" key="7">
    <source>
        <dbReference type="ARBA" id="ARBA00022763"/>
    </source>
</evidence>